<evidence type="ECO:0000256" key="3">
    <source>
        <dbReference type="SAM" id="MobiDB-lite"/>
    </source>
</evidence>
<dbReference type="PANTHER" id="PTHR37042:SF4">
    <property type="entry name" value="OUTER MEMBRANE PROTEIN RV1973"/>
    <property type="match status" value="1"/>
</dbReference>
<keyword evidence="4" id="KW-0812">Transmembrane</keyword>
<accession>A0A9X2YF86</accession>
<evidence type="ECO:0000256" key="2">
    <source>
        <dbReference type="ARBA" id="ARBA00023136"/>
    </source>
</evidence>
<keyword evidence="4" id="KW-1133">Transmembrane helix</keyword>
<name>A0A9X2YF86_9MYCO</name>
<reference evidence="5" key="2">
    <citation type="journal article" date="2022" name="BMC Genomics">
        <title>Comparative genome analysis of mycobacteria focusing on tRNA and non-coding RNA.</title>
        <authorList>
            <person name="Behra P.R.K."/>
            <person name="Pettersson B.M.F."/>
            <person name="Ramesh M."/>
            <person name="Das S."/>
            <person name="Dasgupta S."/>
            <person name="Kirsebom L.A."/>
        </authorList>
    </citation>
    <scope>NUCLEOTIDE SEQUENCE</scope>
    <source>
        <strain evidence="5">DSM 44615</strain>
    </source>
</reference>
<evidence type="ECO:0000256" key="1">
    <source>
        <dbReference type="ARBA" id="ARBA00004370"/>
    </source>
</evidence>
<keyword evidence="6" id="KW-1185">Reference proteome</keyword>
<reference evidence="5" key="1">
    <citation type="submission" date="2020-07" db="EMBL/GenBank/DDBJ databases">
        <authorList>
            <person name="Pettersson B.M.F."/>
            <person name="Behra P.R.K."/>
            <person name="Ramesh M."/>
            <person name="Das S."/>
            <person name="Dasgupta S."/>
            <person name="Kirsebom L.A."/>
        </authorList>
    </citation>
    <scope>NUCLEOTIDE SEQUENCE</scope>
    <source>
        <strain evidence="5">DSM 44615</strain>
    </source>
</reference>
<feature type="region of interest" description="Disordered" evidence="3">
    <location>
        <begin position="1"/>
        <end position="38"/>
    </location>
</feature>
<dbReference type="RefSeq" id="WP_264015509.1">
    <property type="nucleotide sequence ID" value="NZ_JACKSJ010000235.1"/>
</dbReference>
<feature type="compositionally biased region" description="Acidic residues" evidence="3">
    <location>
        <begin position="84"/>
        <end position="99"/>
    </location>
</feature>
<evidence type="ECO:0000256" key="4">
    <source>
        <dbReference type="SAM" id="Phobius"/>
    </source>
</evidence>
<protein>
    <recommendedName>
        <fullName evidence="7">VirB8 protein</fullName>
    </recommendedName>
</protein>
<dbReference type="AlphaFoldDB" id="A0A9X2YF86"/>
<sequence>MPSFRRKASVTDAGSAPVSGPPTDKASPADAQDRPDPALAQILAEEAEAEAAEAEAAVAAARARARALRLRRQAQEAEASAVEPVDEPAAADDDDDDEIVSVPDAGETPAAGTAAANDAAAADDDAAAEDEPVDIDAPAEEAAETHSRRRLHVGVPLPTWKGVALFLAVLCTFALLAASGYMIREHRQAERDAQLAAEYTAAGRQAVITLMSLDFNKAEEGVQRIIDNSTGKFREDFQQQAETFAQVAQDSKVITEVTVNSAAVRTMTDDTANVIVSATSRVTNAAGANKDPRGWRLSVDLERDGDQVKMSRVEFVP</sequence>
<gene>
    <name evidence="5" type="ORF">H7I41_25840</name>
</gene>
<comment type="subcellular location">
    <subcellularLocation>
        <location evidence="1">Membrane</location>
    </subcellularLocation>
</comment>
<feature type="compositionally biased region" description="Acidic residues" evidence="3">
    <location>
        <begin position="121"/>
        <end position="130"/>
    </location>
</feature>
<feature type="transmembrane region" description="Helical" evidence="4">
    <location>
        <begin position="163"/>
        <end position="183"/>
    </location>
</feature>
<dbReference type="PANTHER" id="PTHR37042">
    <property type="entry name" value="OUTER MEMBRANE PROTEIN RV1973"/>
    <property type="match status" value="1"/>
</dbReference>
<dbReference type="EMBL" id="JACKSJ010000235">
    <property type="protein sequence ID" value="MCV7173347.1"/>
    <property type="molecule type" value="Genomic_DNA"/>
</dbReference>
<organism evidence="5 6">
    <name type="scientific">[Mycobacterium] manitobense</name>
    <dbReference type="NCBI Taxonomy" id="190147"/>
    <lineage>
        <taxon>Bacteria</taxon>
        <taxon>Bacillati</taxon>
        <taxon>Actinomycetota</taxon>
        <taxon>Actinomycetes</taxon>
        <taxon>Mycobacteriales</taxon>
        <taxon>Mycobacteriaceae</taxon>
        <taxon>Mycolicibacterium</taxon>
    </lineage>
</organism>
<proteinExistence type="predicted"/>
<feature type="region of interest" description="Disordered" evidence="3">
    <location>
        <begin position="76"/>
        <end position="130"/>
    </location>
</feature>
<keyword evidence="2 4" id="KW-0472">Membrane</keyword>
<evidence type="ECO:0000313" key="5">
    <source>
        <dbReference type="EMBL" id="MCV7173347.1"/>
    </source>
</evidence>
<dbReference type="GO" id="GO:0016020">
    <property type="term" value="C:membrane"/>
    <property type="evidence" value="ECO:0007669"/>
    <property type="project" value="UniProtKB-SubCell"/>
</dbReference>
<dbReference type="Proteomes" id="UP001140293">
    <property type="component" value="Unassembled WGS sequence"/>
</dbReference>
<evidence type="ECO:0008006" key="7">
    <source>
        <dbReference type="Google" id="ProtNLM"/>
    </source>
</evidence>
<comment type="caution">
    <text evidence="5">The sequence shown here is derived from an EMBL/GenBank/DDBJ whole genome shotgun (WGS) entry which is preliminary data.</text>
</comment>
<evidence type="ECO:0000313" key="6">
    <source>
        <dbReference type="Proteomes" id="UP001140293"/>
    </source>
</evidence>
<feature type="compositionally biased region" description="Low complexity" evidence="3">
    <location>
        <begin position="100"/>
        <end position="120"/>
    </location>
</feature>